<evidence type="ECO:0000313" key="2">
    <source>
        <dbReference type="Proteomes" id="UP000030111"/>
    </source>
</evidence>
<proteinExistence type="predicted"/>
<dbReference type="Proteomes" id="UP000030111">
    <property type="component" value="Unassembled WGS sequence"/>
</dbReference>
<organism evidence="1 2">
    <name type="scientific">Flavobacterium subsaxonicum WB 4.1-42 = DSM 21790</name>
    <dbReference type="NCBI Taxonomy" id="1121898"/>
    <lineage>
        <taxon>Bacteria</taxon>
        <taxon>Pseudomonadati</taxon>
        <taxon>Bacteroidota</taxon>
        <taxon>Flavobacteriia</taxon>
        <taxon>Flavobacteriales</taxon>
        <taxon>Flavobacteriaceae</taxon>
        <taxon>Flavobacterium</taxon>
    </lineage>
</organism>
<accession>A0A0A2MHL7</accession>
<dbReference type="AlphaFoldDB" id="A0A0A2MHL7"/>
<protein>
    <submittedName>
        <fullName evidence="1">Uncharacterized protein</fullName>
    </submittedName>
</protein>
<dbReference type="EMBL" id="JRLY01000015">
    <property type="protein sequence ID" value="KGO91774.1"/>
    <property type="molecule type" value="Genomic_DNA"/>
</dbReference>
<sequence>MFSWQSQFTVYSWQRVIGSDWHSPLLEGWLKAGVVYYLSFVLKQKKQKFKALTSYATKYTIQLNDLNLPTGRQARFAQIANRS</sequence>
<keyword evidence="2" id="KW-1185">Reference proteome</keyword>
<name>A0A0A2MHL7_9FLAO</name>
<reference evidence="1 2" key="1">
    <citation type="submission" date="2013-09" db="EMBL/GenBank/DDBJ databases">
        <authorList>
            <person name="Zeng Z."/>
            <person name="Chen C."/>
        </authorList>
    </citation>
    <scope>NUCLEOTIDE SEQUENCE [LARGE SCALE GENOMIC DNA]</scope>
    <source>
        <strain evidence="1 2">WB 4.1-42</strain>
    </source>
</reference>
<comment type="caution">
    <text evidence="1">The sequence shown here is derived from an EMBL/GenBank/DDBJ whole genome shotgun (WGS) entry which is preliminary data.</text>
</comment>
<evidence type="ECO:0000313" key="1">
    <source>
        <dbReference type="EMBL" id="KGO91774.1"/>
    </source>
</evidence>
<gene>
    <name evidence="1" type="ORF">Q766_16175</name>
</gene>